<evidence type="ECO:0000259" key="2">
    <source>
        <dbReference type="Pfam" id="PF13443"/>
    </source>
</evidence>
<keyword evidence="4" id="KW-1185">Reference proteome</keyword>
<dbReference type="Pfam" id="PF13443">
    <property type="entry name" value="HTH_26"/>
    <property type="match status" value="1"/>
</dbReference>
<feature type="domain" description="HTH cro/C1-type" evidence="2">
    <location>
        <begin position="5"/>
        <end position="71"/>
    </location>
</feature>
<evidence type="ECO:0000256" key="1">
    <source>
        <dbReference type="SAM" id="MobiDB-lite"/>
    </source>
</evidence>
<organism evidence="3 4">
    <name type="scientific">Streptomyces sporangiiformans</name>
    <dbReference type="NCBI Taxonomy" id="2315329"/>
    <lineage>
        <taxon>Bacteria</taxon>
        <taxon>Bacillati</taxon>
        <taxon>Actinomycetota</taxon>
        <taxon>Actinomycetes</taxon>
        <taxon>Kitasatosporales</taxon>
        <taxon>Streptomycetaceae</taxon>
        <taxon>Streptomyces</taxon>
    </lineage>
</organism>
<dbReference type="OrthoDB" id="3626437at2"/>
<comment type="caution">
    <text evidence="3">The sequence shown here is derived from an EMBL/GenBank/DDBJ whole genome shotgun (WGS) entry which is preliminary data.</text>
</comment>
<accession>A0A505DE96</accession>
<dbReference type="RefSeq" id="WP_119101163.1">
    <property type="nucleotide sequence ID" value="NZ_QXMJ01000123.1"/>
</dbReference>
<gene>
    <name evidence="3" type="ORF">FGD71_016200</name>
</gene>
<dbReference type="EMBL" id="VCHX02000123">
    <property type="protein sequence ID" value="TPQ21197.1"/>
    <property type="molecule type" value="Genomic_DNA"/>
</dbReference>
<reference evidence="3 4" key="1">
    <citation type="submission" date="2019-06" db="EMBL/GenBank/DDBJ databases">
        <title>Streptomyces sporangiiformans sp. nov., a novel actinomycete isolated from soil in Mount Song.</title>
        <authorList>
            <person name="Han L."/>
        </authorList>
    </citation>
    <scope>NUCLEOTIDE SEQUENCE [LARGE SCALE GENOMIC DNA]</scope>
    <source>
        <strain evidence="3 4">NEAU-SSA 1</strain>
    </source>
</reference>
<dbReference type="Proteomes" id="UP000317378">
    <property type="component" value="Unassembled WGS sequence"/>
</dbReference>
<dbReference type="AlphaFoldDB" id="A0A505DE96"/>
<proteinExistence type="predicted"/>
<dbReference type="InterPro" id="IPR001387">
    <property type="entry name" value="Cro/C1-type_HTH"/>
</dbReference>
<feature type="region of interest" description="Disordered" evidence="1">
    <location>
        <begin position="72"/>
        <end position="116"/>
    </location>
</feature>
<protein>
    <submittedName>
        <fullName evidence="3">Helix-turn-helix transcriptional regulator</fullName>
    </submittedName>
</protein>
<evidence type="ECO:0000313" key="4">
    <source>
        <dbReference type="Proteomes" id="UP000317378"/>
    </source>
</evidence>
<name>A0A505DE96_9ACTN</name>
<sequence length="116" mass="12664">MKWNLRWVAAKRDIWRPSDLKTAFEQVGFTPSLNKVCALWSSKPVTVRLDDLDMICAALNCTVADLMTAEPVAAEQTEEGDRPQAVGEHPRAGSGSRPVPKQTGGAVGQRRPLPPN</sequence>
<evidence type="ECO:0000313" key="3">
    <source>
        <dbReference type="EMBL" id="TPQ21197.1"/>
    </source>
</evidence>